<sequence>MPETNQPLGKIKIKINERGIAEELLLIQNKTRILFIDQEGEKIKTTCHSIPGKYNYSKKDLEYNNQSILKELTNSNAKQKMIVIV</sequence>
<proteinExistence type="predicted"/>
<gene>
    <name evidence="1" type="ORF">U473_05755</name>
</gene>
<dbReference type="EMBL" id="LSKU01000001">
    <property type="protein sequence ID" value="KXG43571.1"/>
    <property type="molecule type" value="Genomic_DNA"/>
</dbReference>
<organism evidence="1 2">
    <name type="scientific">Tepidibacillus decaturensis</name>
    <dbReference type="NCBI Taxonomy" id="1413211"/>
    <lineage>
        <taxon>Bacteria</taxon>
        <taxon>Bacillati</taxon>
        <taxon>Bacillota</taxon>
        <taxon>Bacilli</taxon>
        <taxon>Bacillales</taxon>
        <taxon>Bacillaceae</taxon>
        <taxon>Tepidibacillus</taxon>
    </lineage>
</organism>
<evidence type="ECO:0000313" key="2">
    <source>
        <dbReference type="Proteomes" id="UP000070352"/>
    </source>
</evidence>
<accession>A0A135L3T7</accession>
<protein>
    <submittedName>
        <fullName evidence="1">Uncharacterized protein</fullName>
    </submittedName>
</protein>
<dbReference type="RefSeq" id="WP_068724240.1">
    <property type="nucleotide sequence ID" value="NZ_LSKU01000001.1"/>
</dbReference>
<dbReference type="Proteomes" id="UP000070352">
    <property type="component" value="Unassembled WGS sequence"/>
</dbReference>
<keyword evidence="2" id="KW-1185">Reference proteome</keyword>
<evidence type="ECO:0000313" key="1">
    <source>
        <dbReference type="EMBL" id="KXG43571.1"/>
    </source>
</evidence>
<dbReference type="AlphaFoldDB" id="A0A135L3T7"/>
<reference evidence="1 2" key="1">
    <citation type="submission" date="2016-02" db="EMBL/GenBank/DDBJ databases">
        <title>Draft Genome for Tepidibacillus decaturensis nov. sp. Strain Z9, an Anaerobic, Moderately Thermophilic and Heterotrophic Bacterium from Deep Subsurface of the Illinois Basin, USA.</title>
        <authorList>
            <person name="Dong Y."/>
            <person name="Chang J.Y."/>
            <person name="Sanford R."/>
            <person name="Fouke B.W."/>
        </authorList>
    </citation>
    <scope>NUCLEOTIDE SEQUENCE [LARGE SCALE GENOMIC DNA]</scope>
    <source>
        <strain evidence="1 2">Z9</strain>
    </source>
</reference>
<name>A0A135L3T7_9BACI</name>
<comment type="caution">
    <text evidence="1">The sequence shown here is derived from an EMBL/GenBank/DDBJ whole genome shotgun (WGS) entry which is preliminary data.</text>
</comment>